<gene>
    <name evidence="8" type="ORF">BCR32DRAFT_227268</name>
</gene>
<accession>A0A1Y1UZI0</accession>
<name>A0A1Y1UZI0_9FUNG</name>
<proteinExistence type="inferred from homology"/>
<dbReference type="FunFam" id="2.60.120.260:FF:000122">
    <property type="entry name" value="Anaphase-promoting complex subunit 10"/>
    <property type="match status" value="1"/>
</dbReference>
<keyword evidence="3 6" id="KW-0498">Mitosis</keyword>
<dbReference type="InterPro" id="IPR016901">
    <property type="entry name" value="APC10/Doc1"/>
</dbReference>
<dbReference type="EMBL" id="MCFG01000804">
    <property type="protein sequence ID" value="ORX43213.1"/>
    <property type="molecule type" value="Genomic_DNA"/>
</dbReference>
<comment type="caution">
    <text evidence="8">The sequence shown here is derived from an EMBL/GenBank/DDBJ whole genome shotgun (WGS) entry which is preliminary data.</text>
</comment>
<evidence type="ECO:0000259" key="7">
    <source>
        <dbReference type="PROSITE" id="PS51284"/>
    </source>
</evidence>
<evidence type="ECO:0000256" key="4">
    <source>
        <dbReference type="ARBA" id="ARBA00022786"/>
    </source>
</evidence>
<evidence type="ECO:0000256" key="5">
    <source>
        <dbReference type="ARBA" id="ARBA00023306"/>
    </source>
</evidence>
<evidence type="ECO:0000313" key="9">
    <source>
        <dbReference type="Proteomes" id="UP000193944"/>
    </source>
</evidence>
<organism evidence="8 9">
    <name type="scientific">Anaeromyces robustus</name>
    <dbReference type="NCBI Taxonomy" id="1754192"/>
    <lineage>
        <taxon>Eukaryota</taxon>
        <taxon>Fungi</taxon>
        <taxon>Fungi incertae sedis</taxon>
        <taxon>Chytridiomycota</taxon>
        <taxon>Chytridiomycota incertae sedis</taxon>
        <taxon>Neocallimastigomycetes</taxon>
        <taxon>Neocallimastigales</taxon>
        <taxon>Neocallimastigaceae</taxon>
        <taxon>Anaeromyces</taxon>
    </lineage>
</organism>
<dbReference type="InterPro" id="IPR004939">
    <property type="entry name" value="APC_su10/DOC_dom"/>
</dbReference>
<dbReference type="CDD" id="cd08366">
    <property type="entry name" value="APC10"/>
    <property type="match status" value="1"/>
</dbReference>
<keyword evidence="9" id="KW-1185">Reference proteome</keyword>
<evidence type="ECO:0000256" key="6">
    <source>
        <dbReference type="PIRNR" id="PIRNR028841"/>
    </source>
</evidence>
<dbReference type="SMART" id="SM01337">
    <property type="entry name" value="APC10"/>
    <property type="match status" value="1"/>
</dbReference>
<dbReference type="AlphaFoldDB" id="A0A1Y1UZI0"/>
<comment type="function">
    <text evidence="6">Component of the anaphase promoting complex/cyclosome (APC/C), a cell cycle-regulated E3 ubiquitin-protein ligase complex that controls progression through mitosis and the G1 phase of the cell cycle.</text>
</comment>
<dbReference type="SUPFAM" id="SSF49785">
    <property type="entry name" value="Galactose-binding domain-like"/>
    <property type="match status" value="1"/>
</dbReference>
<reference evidence="8 9" key="2">
    <citation type="submission" date="2016-08" db="EMBL/GenBank/DDBJ databases">
        <title>Pervasive Adenine N6-methylation of Active Genes in Fungi.</title>
        <authorList>
            <consortium name="DOE Joint Genome Institute"/>
            <person name="Mondo S.J."/>
            <person name="Dannebaum R.O."/>
            <person name="Kuo R.C."/>
            <person name="Labutti K."/>
            <person name="Haridas S."/>
            <person name="Kuo A."/>
            <person name="Salamov A."/>
            <person name="Ahrendt S.R."/>
            <person name="Lipzen A."/>
            <person name="Sullivan W."/>
            <person name="Andreopoulos W.B."/>
            <person name="Clum A."/>
            <person name="Lindquist E."/>
            <person name="Daum C."/>
            <person name="Ramamoorthy G.K."/>
            <person name="Gryganskyi A."/>
            <person name="Culley D."/>
            <person name="Magnuson J.K."/>
            <person name="James T.Y."/>
            <person name="O'Malley M.A."/>
            <person name="Stajich J.E."/>
            <person name="Spatafora J.W."/>
            <person name="Visel A."/>
            <person name="Grigoriev I.V."/>
        </authorList>
    </citation>
    <scope>NUCLEOTIDE SEQUENCE [LARGE SCALE GENOMIC DNA]</scope>
    <source>
        <strain evidence="8 9">S4</strain>
    </source>
</reference>
<dbReference type="PIRSF" id="PIRSF028841">
    <property type="entry name" value="APC10_sub"/>
    <property type="match status" value="1"/>
</dbReference>
<dbReference type="GO" id="GO:0031145">
    <property type="term" value="P:anaphase-promoting complex-dependent catabolic process"/>
    <property type="evidence" value="ECO:0007669"/>
    <property type="project" value="InterPro"/>
</dbReference>
<sequence>MDIDVIDAVEFESNKNLREVGSLATWSLSTYKIGYGIEQLRDDNGDTYWQSDGPQPHLINIQYNRKMNISHIALLLDYKQDESYTPNKISLRAGTSFQDLQELQLFDLEEPQGWLYIKLYDNNKPLRTHLIQIAIISNHQNGKDTHVRQVKIYTEREPLYHDKDLLPFSSLEFEMYSTIL</sequence>
<dbReference type="InterPro" id="IPR008979">
    <property type="entry name" value="Galactose-bd-like_sf"/>
</dbReference>
<evidence type="ECO:0000256" key="3">
    <source>
        <dbReference type="ARBA" id="ARBA00022776"/>
    </source>
</evidence>
<protein>
    <recommendedName>
        <fullName evidence="6">Anaphase-promoting complex subunit 10</fullName>
    </recommendedName>
</protein>
<dbReference type="GO" id="GO:0005680">
    <property type="term" value="C:anaphase-promoting complex"/>
    <property type="evidence" value="ECO:0007669"/>
    <property type="project" value="InterPro"/>
</dbReference>
<feature type="domain" description="DOC" evidence="7">
    <location>
        <begin position="1"/>
        <end position="179"/>
    </location>
</feature>
<dbReference type="OrthoDB" id="24948at2759"/>
<dbReference type="Proteomes" id="UP000193944">
    <property type="component" value="Unassembled WGS sequence"/>
</dbReference>
<keyword evidence="2 6" id="KW-0132">Cell division</keyword>
<evidence type="ECO:0000256" key="1">
    <source>
        <dbReference type="ARBA" id="ARBA00006762"/>
    </source>
</evidence>
<dbReference type="PANTHER" id="PTHR12936">
    <property type="entry name" value="ANAPHASE-PROMOTING COMPLEX 10"/>
    <property type="match status" value="1"/>
</dbReference>
<dbReference type="STRING" id="1754192.A0A1Y1UZI0"/>
<evidence type="ECO:0000256" key="2">
    <source>
        <dbReference type="ARBA" id="ARBA00022618"/>
    </source>
</evidence>
<dbReference type="Gene3D" id="2.60.120.260">
    <property type="entry name" value="Galactose-binding domain-like"/>
    <property type="match status" value="1"/>
</dbReference>
<evidence type="ECO:0000313" key="8">
    <source>
        <dbReference type="EMBL" id="ORX43213.1"/>
    </source>
</evidence>
<dbReference type="GO" id="GO:0070979">
    <property type="term" value="P:protein K11-linked ubiquitination"/>
    <property type="evidence" value="ECO:0007669"/>
    <property type="project" value="TreeGrafter"/>
</dbReference>
<dbReference type="GO" id="GO:0051301">
    <property type="term" value="P:cell division"/>
    <property type="evidence" value="ECO:0007669"/>
    <property type="project" value="UniProtKB-KW"/>
</dbReference>
<keyword evidence="4 6" id="KW-0833">Ubl conjugation pathway</keyword>
<reference evidence="8 9" key="1">
    <citation type="submission" date="2016-08" db="EMBL/GenBank/DDBJ databases">
        <title>A Parts List for Fungal Cellulosomes Revealed by Comparative Genomics.</title>
        <authorList>
            <consortium name="DOE Joint Genome Institute"/>
            <person name="Haitjema C.H."/>
            <person name="Gilmore S.P."/>
            <person name="Henske J.K."/>
            <person name="Solomon K.V."/>
            <person name="De Groot R."/>
            <person name="Kuo A."/>
            <person name="Mondo S.J."/>
            <person name="Salamov A.A."/>
            <person name="Labutti K."/>
            <person name="Zhao Z."/>
            <person name="Chiniquy J."/>
            <person name="Barry K."/>
            <person name="Brewer H.M."/>
            <person name="Purvine S.O."/>
            <person name="Wright A.T."/>
            <person name="Boxma B."/>
            <person name="Van Alen T."/>
            <person name="Hackstein J.H."/>
            <person name="Baker S.E."/>
            <person name="Grigoriev I.V."/>
            <person name="O'Malley M.A."/>
        </authorList>
    </citation>
    <scope>NUCLEOTIDE SEQUENCE [LARGE SCALE GENOMIC DNA]</scope>
    <source>
        <strain evidence="8 9">S4</strain>
    </source>
</reference>
<dbReference type="PROSITE" id="PS51284">
    <property type="entry name" value="DOC"/>
    <property type="match status" value="1"/>
</dbReference>
<dbReference type="Pfam" id="PF03256">
    <property type="entry name" value="ANAPC10"/>
    <property type="match status" value="1"/>
</dbReference>
<dbReference type="PANTHER" id="PTHR12936:SF0">
    <property type="entry name" value="ANAPHASE-PROMOTING COMPLEX SUBUNIT 10"/>
    <property type="match status" value="1"/>
</dbReference>
<keyword evidence="5 6" id="KW-0131">Cell cycle</keyword>
<comment type="similarity">
    <text evidence="1 6">Belongs to the APC10 family.</text>
</comment>